<dbReference type="Gene3D" id="1.10.10.10">
    <property type="entry name" value="Winged helix-like DNA-binding domain superfamily/Winged helix DNA-binding domain"/>
    <property type="match status" value="1"/>
</dbReference>
<dbReference type="PROSITE" id="PS50931">
    <property type="entry name" value="HTH_LYSR"/>
    <property type="match status" value="1"/>
</dbReference>
<dbReference type="CDD" id="cd08422">
    <property type="entry name" value="PBP2_CrgA_like"/>
    <property type="match status" value="1"/>
</dbReference>
<evidence type="ECO:0000256" key="1">
    <source>
        <dbReference type="ARBA" id="ARBA00009437"/>
    </source>
</evidence>
<dbReference type="Proteomes" id="UP000275394">
    <property type="component" value="Unassembled WGS sequence"/>
</dbReference>
<evidence type="ECO:0000256" key="4">
    <source>
        <dbReference type="ARBA" id="ARBA00023163"/>
    </source>
</evidence>
<dbReference type="GO" id="GO:0043565">
    <property type="term" value="F:sequence-specific DNA binding"/>
    <property type="evidence" value="ECO:0007669"/>
    <property type="project" value="TreeGrafter"/>
</dbReference>
<accession>A0A3N2DZ65</accession>
<dbReference type="PANTHER" id="PTHR30537:SF5">
    <property type="entry name" value="HTH-TYPE TRANSCRIPTIONAL ACTIVATOR TTDR-RELATED"/>
    <property type="match status" value="1"/>
</dbReference>
<dbReference type="Pfam" id="PF03466">
    <property type="entry name" value="LysR_substrate"/>
    <property type="match status" value="1"/>
</dbReference>
<dbReference type="AlphaFoldDB" id="A0A3N2DZ65"/>
<dbReference type="SUPFAM" id="SSF46785">
    <property type="entry name" value="Winged helix' DNA-binding domain"/>
    <property type="match status" value="1"/>
</dbReference>
<dbReference type="GO" id="GO:0003700">
    <property type="term" value="F:DNA-binding transcription factor activity"/>
    <property type="evidence" value="ECO:0007669"/>
    <property type="project" value="InterPro"/>
</dbReference>
<reference evidence="6 7" key="1">
    <citation type="submission" date="2018-11" db="EMBL/GenBank/DDBJ databases">
        <title>Genomic Encyclopedia of Type Strains, Phase IV (KMG-IV): sequencing the most valuable type-strain genomes for metagenomic binning, comparative biology and taxonomic classification.</title>
        <authorList>
            <person name="Goeker M."/>
        </authorList>
    </citation>
    <scope>NUCLEOTIDE SEQUENCE [LARGE SCALE GENOMIC DNA]</scope>
    <source>
        <strain evidence="6 7">DSM 100316</strain>
    </source>
</reference>
<dbReference type="InterPro" id="IPR005119">
    <property type="entry name" value="LysR_subst-bd"/>
</dbReference>
<dbReference type="EMBL" id="RKHR01000003">
    <property type="protein sequence ID" value="ROS05161.1"/>
    <property type="molecule type" value="Genomic_DNA"/>
</dbReference>
<keyword evidence="7" id="KW-1185">Reference proteome</keyword>
<dbReference type="GO" id="GO:0006351">
    <property type="term" value="P:DNA-templated transcription"/>
    <property type="evidence" value="ECO:0007669"/>
    <property type="project" value="TreeGrafter"/>
</dbReference>
<dbReference type="RefSeq" id="WP_123711098.1">
    <property type="nucleotide sequence ID" value="NZ_RKHR01000003.1"/>
</dbReference>
<dbReference type="OrthoDB" id="9815676at2"/>
<dbReference type="InterPro" id="IPR000847">
    <property type="entry name" value="LysR_HTH_N"/>
</dbReference>
<organism evidence="6 7">
    <name type="scientific">Sinobacterium caligoides</name>
    <dbReference type="NCBI Taxonomy" id="933926"/>
    <lineage>
        <taxon>Bacteria</taxon>
        <taxon>Pseudomonadati</taxon>
        <taxon>Pseudomonadota</taxon>
        <taxon>Gammaproteobacteria</taxon>
        <taxon>Cellvibrionales</taxon>
        <taxon>Spongiibacteraceae</taxon>
        <taxon>Sinobacterium</taxon>
    </lineage>
</organism>
<protein>
    <submittedName>
        <fullName evidence="6">DNA-binding transcriptional LysR family regulator</fullName>
    </submittedName>
</protein>
<evidence type="ECO:0000256" key="2">
    <source>
        <dbReference type="ARBA" id="ARBA00023015"/>
    </source>
</evidence>
<dbReference type="Gene3D" id="3.40.190.290">
    <property type="match status" value="1"/>
</dbReference>
<dbReference type="FunFam" id="1.10.10.10:FF:000001">
    <property type="entry name" value="LysR family transcriptional regulator"/>
    <property type="match status" value="1"/>
</dbReference>
<sequence>MNNAPSLLDIRAFVAIAEQQSFTKAAEQLNISRAHLSRQLSALESTLGVQLIIRTTRSQRLTDSGERFFLECRQALSSVDRAVLETIEGEHSLSGTVNINCVGGLIGEEIVGGLLGEFMTLYPDIKLNLDFSSPRVDLIENAFDLVIRMGQLDDSNLVARRLTELPISIVASPAYLERQAPIKHPKSLAEHNCLTGSIRRWRFINAADANKTPTEVNVSGNLQAKNGRALLQAALAGGGIVRLPTLYCQQYIEQGQLQPLFDQWHCESVPLYLLYHKNRYQPERLSKLISFLKQGFQARLDHR</sequence>
<dbReference type="SUPFAM" id="SSF53850">
    <property type="entry name" value="Periplasmic binding protein-like II"/>
    <property type="match status" value="1"/>
</dbReference>
<name>A0A3N2DZ65_9GAMM</name>
<evidence type="ECO:0000259" key="5">
    <source>
        <dbReference type="PROSITE" id="PS50931"/>
    </source>
</evidence>
<gene>
    <name evidence="6" type="ORF">EDC56_0690</name>
</gene>
<evidence type="ECO:0000313" key="6">
    <source>
        <dbReference type="EMBL" id="ROS05161.1"/>
    </source>
</evidence>
<feature type="domain" description="HTH lysR-type" evidence="5">
    <location>
        <begin position="5"/>
        <end position="62"/>
    </location>
</feature>
<evidence type="ECO:0000313" key="7">
    <source>
        <dbReference type="Proteomes" id="UP000275394"/>
    </source>
</evidence>
<dbReference type="PRINTS" id="PR00039">
    <property type="entry name" value="HTHLYSR"/>
</dbReference>
<dbReference type="InterPro" id="IPR036390">
    <property type="entry name" value="WH_DNA-bd_sf"/>
</dbReference>
<keyword evidence="2" id="KW-0805">Transcription regulation</keyword>
<dbReference type="InterPro" id="IPR058163">
    <property type="entry name" value="LysR-type_TF_proteobact-type"/>
</dbReference>
<evidence type="ECO:0000256" key="3">
    <source>
        <dbReference type="ARBA" id="ARBA00023125"/>
    </source>
</evidence>
<keyword evidence="3 6" id="KW-0238">DNA-binding</keyword>
<proteinExistence type="inferred from homology"/>
<keyword evidence="4" id="KW-0804">Transcription</keyword>
<dbReference type="InterPro" id="IPR036388">
    <property type="entry name" value="WH-like_DNA-bd_sf"/>
</dbReference>
<comment type="caution">
    <text evidence="6">The sequence shown here is derived from an EMBL/GenBank/DDBJ whole genome shotgun (WGS) entry which is preliminary data.</text>
</comment>
<dbReference type="PANTHER" id="PTHR30537">
    <property type="entry name" value="HTH-TYPE TRANSCRIPTIONAL REGULATOR"/>
    <property type="match status" value="1"/>
</dbReference>
<dbReference type="Pfam" id="PF00126">
    <property type="entry name" value="HTH_1"/>
    <property type="match status" value="1"/>
</dbReference>
<comment type="similarity">
    <text evidence="1">Belongs to the LysR transcriptional regulatory family.</text>
</comment>